<protein>
    <submittedName>
        <fullName evidence="1">Uncharacterized protein</fullName>
    </submittedName>
</protein>
<accession>A0A8S5P3M5</accession>
<evidence type="ECO:0000313" key="1">
    <source>
        <dbReference type="EMBL" id="DAE01686.1"/>
    </source>
</evidence>
<proteinExistence type="predicted"/>
<dbReference type="EMBL" id="BK015328">
    <property type="protein sequence ID" value="DAE01686.1"/>
    <property type="molecule type" value="Genomic_DNA"/>
</dbReference>
<reference evidence="1" key="1">
    <citation type="journal article" date="2021" name="Proc. Natl. Acad. Sci. U.S.A.">
        <title>A Catalog of Tens of Thousands of Viruses from Human Metagenomes Reveals Hidden Associations with Chronic Diseases.</title>
        <authorList>
            <person name="Tisza M.J."/>
            <person name="Buck C.B."/>
        </authorList>
    </citation>
    <scope>NUCLEOTIDE SEQUENCE</scope>
    <source>
        <strain evidence="1">Ctkyp1</strain>
    </source>
</reference>
<organism evidence="1">
    <name type="scientific">Siphoviridae sp. ctkyp1</name>
    <dbReference type="NCBI Taxonomy" id="2825646"/>
    <lineage>
        <taxon>Viruses</taxon>
        <taxon>Duplodnaviria</taxon>
        <taxon>Heunggongvirae</taxon>
        <taxon>Uroviricota</taxon>
        <taxon>Caudoviricetes</taxon>
    </lineage>
</organism>
<sequence length="69" mass="8067">MKKFEIGKRYYESGLTFEITNKTAKTITYKVIQHAGRYNERVVKEGRAKLCQWPAGEVFMDNHGRTIEV</sequence>
<name>A0A8S5P3M5_9CAUD</name>